<evidence type="ECO:0000313" key="2">
    <source>
        <dbReference type="Proteomes" id="UP001299012"/>
    </source>
</evidence>
<evidence type="ECO:0000313" key="1">
    <source>
        <dbReference type="EMBL" id="MCG0065031.1"/>
    </source>
</evidence>
<evidence type="ECO:0008006" key="3">
    <source>
        <dbReference type="Google" id="ProtNLM"/>
    </source>
</evidence>
<protein>
    <recommendedName>
        <fullName evidence="3">Secreted protein</fullName>
    </recommendedName>
</protein>
<dbReference type="EMBL" id="JAKKZF010000062">
    <property type="protein sequence ID" value="MCG0065031.1"/>
    <property type="molecule type" value="Genomic_DNA"/>
</dbReference>
<keyword evidence="2" id="KW-1185">Reference proteome</keyword>
<organism evidence="1 2">
    <name type="scientific">Streptomyces tricolor</name>
    <dbReference type="NCBI Taxonomy" id="68277"/>
    <lineage>
        <taxon>Bacteria</taxon>
        <taxon>Bacillati</taxon>
        <taxon>Actinomycetota</taxon>
        <taxon>Actinomycetes</taxon>
        <taxon>Kitasatosporales</taxon>
        <taxon>Streptomycetaceae</taxon>
        <taxon>Streptomyces</taxon>
        <taxon>Streptomyces violaceoruber group</taxon>
    </lineage>
</organism>
<name>A0ABS9JHJ5_9ACTN</name>
<gene>
    <name evidence="1" type="ORF">L0F81_17300</name>
</gene>
<accession>A0ABS9JHJ5</accession>
<comment type="caution">
    <text evidence="1">The sequence shown here is derived from an EMBL/GenBank/DDBJ whole genome shotgun (WGS) entry which is preliminary data.</text>
</comment>
<dbReference type="Proteomes" id="UP001299012">
    <property type="component" value="Unassembled WGS sequence"/>
</dbReference>
<proteinExistence type="predicted"/>
<dbReference type="RefSeq" id="WP_143649667.1">
    <property type="nucleotide sequence ID" value="NZ_JAKKZF010000062.1"/>
</dbReference>
<reference evidence="1 2" key="1">
    <citation type="submission" date="2022-01" db="EMBL/GenBank/DDBJ databases">
        <title>Draft Genome Sequences of Seven Type Strains of the Genus Streptomyces.</title>
        <authorList>
            <person name="Aziz S."/>
            <person name="Coretto E."/>
            <person name="Chronakova A."/>
            <person name="Sproer C."/>
            <person name="Huber K."/>
            <person name="Nouioui I."/>
            <person name="Gross H."/>
        </authorList>
    </citation>
    <scope>NUCLEOTIDE SEQUENCE [LARGE SCALE GENOMIC DNA]</scope>
    <source>
        <strain evidence="1 2">DSM 41685</strain>
    </source>
</reference>
<sequence length="125" mass="12738">MLFSSSLGVVLDYWSAEPVADVPAAGPPSVVRAVEPLAVRAFPERFPVVRAGDRSGFSLGSGFFDGVSDDVEVLAPADTSSPPSTSAASPATLAPPWRVIFGMLSSTSTGTLAWIPSAAAEPCSA</sequence>